<evidence type="ECO:0000259" key="7">
    <source>
        <dbReference type="PROSITE" id="PS50146"/>
    </source>
</evidence>
<accession>A0ABU1JE78</accession>
<feature type="domain" description="DAGKc" evidence="7">
    <location>
        <begin position="241"/>
        <end position="320"/>
    </location>
</feature>
<keyword evidence="3" id="KW-0812">Transmembrane</keyword>
<dbReference type="SUPFAM" id="SSF111331">
    <property type="entry name" value="NAD kinase/diacylglycerol kinase-like"/>
    <property type="match status" value="1"/>
</dbReference>
<dbReference type="InterPro" id="IPR036938">
    <property type="entry name" value="PAP2/HPO_sf"/>
</dbReference>
<protein>
    <submittedName>
        <fullName evidence="8">Undecaprenyl-diphosphatase</fullName>
        <ecNumber evidence="8">3.6.1.27</ecNumber>
    </submittedName>
</protein>
<dbReference type="EMBL" id="JAVDQF010000001">
    <property type="protein sequence ID" value="MDR6269721.1"/>
    <property type="molecule type" value="Genomic_DNA"/>
</dbReference>
<evidence type="ECO:0000313" key="9">
    <source>
        <dbReference type="Proteomes" id="UP001185069"/>
    </source>
</evidence>
<organism evidence="8 9">
    <name type="scientific">Arthrobacter russicus</name>
    <dbReference type="NCBI Taxonomy" id="172040"/>
    <lineage>
        <taxon>Bacteria</taxon>
        <taxon>Bacillati</taxon>
        <taxon>Actinomycetota</taxon>
        <taxon>Actinomycetes</taxon>
        <taxon>Micrococcales</taxon>
        <taxon>Micrococcaceae</taxon>
        <taxon>Arthrobacter</taxon>
    </lineage>
</organism>
<sequence length="494" mass="51812">MRKALRPFAKLDRRIVRRISRLPNGPLDTAMRELSAAATKGKLWFGIAGVTALFPGTPRRAALSGLLALGLASGTTNLVFKTLLPRRRPGAELLPGFRFVKPQPVSSSLPSGHSASAMAFATGVATTSPALGLALAPLALGVAYSRVHTGAHWPSDVVLGSAIGVASGLLVRNWFPPATPTPQTRVTEVPAVPLAAGAGLRLLANRASGSYSPAAMAGLRQNLPELALTEYDGSAPLSESIDAALRRPGAEALGVWGGDGTVGAVAQRALQEALPLAVFPGGTFNHFARDVHAADPAAVQEALARGSAIRTDVAEVLIERSDGTSSRIMLNTASVGIYPELVQRRDLLQKSLGKPLAGIVAGLRTFAVVRPTTLIVDGQRKKIWLVYLGRGRYYPRGFAPLERPVLDDGVLDLRTISAHSAFSRFRLLAAILTGRTEVSKAIGLQTPTSVRLQAADLPFDLAIDGEVVAGVVSAVFTVRPGALTVYSAAGNTRR</sequence>
<dbReference type="InterPro" id="IPR000326">
    <property type="entry name" value="PAP2/HPO"/>
</dbReference>
<dbReference type="InterPro" id="IPR045540">
    <property type="entry name" value="YegS/DAGK_C"/>
</dbReference>
<dbReference type="Gene3D" id="1.20.144.10">
    <property type="entry name" value="Phosphatidic acid phosphatase type 2/haloperoxidase"/>
    <property type="match status" value="1"/>
</dbReference>
<dbReference type="GO" id="GO:0050380">
    <property type="term" value="F:undecaprenyl-diphosphatase activity"/>
    <property type="evidence" value="ECO:0007669"/>
    <property type="project" value="UniProtKB-EC"/>
</dbReference>
<keyword evidence="6" id="KW-0472">Membrane</keyword>
<dbReference type="Pfam" id="PF00781">
    <property type="entry name" value="DAGK_cat"/>
    <property type="match status" value="1"/>
</dbReference>
<dbReference type="EC" id="3.6.1.27" evidence="8"/>
<dbReference type="InterPro" id="IPR001206">
    <property type="entry name" value="Diacylglycerol_kinase_cat_dom"/>
</dbReference>
<evidence type="ECO:0000256" key="2">
    <source>
        <dbReference type="ARBA" id="ARBA00022475"/>
    </source>
</evidence>
<dbReference type="InterPro" id="IPR016064">
    <property type="entry name" value="NAD/diacylglycerol_kinase_sf"/>
</dbReference>
<evidence type="ECO:0000256" key="6">
    <source>
        <dbReference type="ARBA" id="ARBA00023136"/>
    </source>
</evidence>
<evidence type="ECO:0000256" key="4">
    <source>
        <dbReference type="ARBA" id="ARBA00022801"/>
    </source>
</evidence>
<keyword evidence="2" id="KW-1003">Cell membrane</keyword>
<dbReference type="PROSITE" id="PS50146">
    <property type="entry name" value="DAGK"/>
    <property type="match status" value="1"/>
</dbReference>
<evidence type="ECO:0000256" key="3">
    <source>
        <dbReference type="ARBA" id="ARBA00022692"/>
    </source>
</evidence>
<dbReference type="PANTHER" id="PTHR14969">
    <property type="entry name" value="SPHINGOSINE-1-PHOSPHATE PHOSPHOHYDROLASE"/>
    <property type="match status" value="1"/>
</dbReference>
<dbReference type="Gene3D" id="3.40.50.10330">
    <property type="entry name" value="Probable inorganic polyphosphate/atp-NAD kinase, domain 1"/>
    <property type="match status" value="1"/>
</dbReference>
<dbReference type="PANTHER" id="PTHR14969:SF62">
    <property type="entry name" value="DECAPRENYLPHOSPHORYL-5-PHOSPHORIBOSE PHOSPHATASE RV3807C-RELATED"/>
    <property type="match status" value="1"/>
</dbReference>
<dbReference type="Proteomes" id="UP001185069">
    <property type="component" value="Unassembled WGS sequence"/>
</dbReference>
<dbReference type="CDD" id="cd01610">
    <property type="entry name" value="PAP2_like"/>
    <property type="match status" value="1"/>
</dbReference>
<comment type="subcellular location">
    <subcellularLocation>
        <location evidence="1">Cell membrane</location>
        <topology evidence="1">Multi-pass membrane protein</topology>
    </subcellularLocation>
</comment>
<name>A0ABU1JE78_9MICC</name>
<evidence type="ECO:0000256" key="1">
    <source>
        <dbReference type="ARBA" id="ARBA00004651"/>
    </source>
</evidence>
<dbReference type="SMART" id="SM00014">
    <property type="entry name" value="acidPPc"/>
    <property type="match status" value="1"/>
</dbReference>
<dbReference type="Pfam" id="PF01569">
    <property type="entry name" value="PAP2"/>
    <property type="match status" value="1"/>
</dbReference>
<gene>
    <name evidence="8" type="ORF">JOE69_001959</name>
</gene>
<dbReference type="SMART" id="SM00046">
    <property type="entry name" value="DAGKc"/>
    <property type="match status" value="1"/>
</dbReference>
<keyword evidence="5" id="KW-1133">Transmembrane helix</keyword>
<reference evidence="8 9" key="1">
    <citation type="submission" date="2023-07" db="EMBL/GenBank/DDBJ databases">
        <title>Sequencing the genomes of 1000 actinobacteria strains.</title>
        <authorList>
            <person name="Klenk H.-P."/>
        </authorList>
    </citation>
    <scope>NUCLEOTIDE SEQUENCE [LARGE SCALE GENOMIC DNA]</scope>
    <source>
        <strain evidence="8 9">DSM 14555</strain>
    </source>
</reference>
<keyword evidence="4 8" id="KW-0378">Hydrolase</keyword>
<dbReference type="RefSeq" id="WP_309798264.1">
    <property type="nucleotide sequence ID" value="NZ_BAAAHY010000005.1"/>
</dbReference>
<comment type="caution">
    <text evidence="8">The sequence shown here is derived from an EMBL/GenBank/DDBJ whole genome shotgun (WGS) entry which is preliminary data.</text>
</comment>
<dbReference type="SUPFAM" id="SSF48317">
    <property type="entry name" value="Acid phosphatase/Vanadium-dependent haloperoxidase"/>
    <property type="match status" value="1"/>
</dbReference>
<keyword evidence="9" id="KW-1185">Reference proteome</keyword>
<proteinExistence type="predicted"/>
<evidence type="ECO:0000313" key="8">
    <source>
        <dbReference type="EMBL" id="MDR6269721.1"/>
    </source>
</evidence>
<dbReference type="Gene3D" id="2.60.200.40">
    <property type="match status" value="1"/>
</dbReference>
<evidence type="ECO:0000256" key="5">
    <source>
        <dbReference type="ARBA" id="ARBA00022989"/>
    </source>
</evidence>
<dbReference type="InterPro" id="IPR017438">
    <property type="entry name" value="ATP-NAD_kinase_N"/>
</dbReference>
<dbReference type="Pfam" id="PF19279">
    <property type="entry name" value="YegS_C"/>
    <property type="match status" value="1"/>
</dbReference>